<dbReference type="Pfam" id="PF05738">
    <property type="entry name" value="Cna_B"/>
    <property type="match status" value="4"/>
</dbReference>
<protein>
    <submittedName>
        <fullName evidence="3">Cna B-type domain-containing protein</fullName>
    </submittedName>
</protein>
<evidence type="ECO:0000256" key="1">
    <source>
        <dbReference type="SAM" id="Phobius"/>
    </source>
</evidence>
<feature type="domain" description="CNA-B" evidence="2">
    <location>
        <begin position="1332"/>
        <end position="1414"/>
    </location>
</feature>
<dbReference type="InterPro" id="IPR008454">
    <property type="entry name" value="Collagen-bd_Cna-like_B-typ_dom"/>
</dbReference>
<sequence>MLKYNWQKLFVAIVAIALVFQLVPWANIFADANGNNQETVSTKENKEKIDTTVQNNQLLKSGTNWTFSNKVTDVNGNTKAEYQPGDTIKLAVSIAIPSYSESVLNDTYTFWIQKSFFQGDKATFVNPVIDGMTPKQYIFTEDSIKNPTGSKIIDGIEYVGYTLQFNKNPEVLEKYANEPLTNAKFDMFFTLSSTISQKDVYTPIIIEDNSDIKISEIEIPVTPITPDDKDGVMRTVKKLESAWRMDSNTGNYIKIADNPENYVPQNGDLVYFNIYTNNYSGKTAVVSKMTDELPSGYAILEEDSTEWQALIKASGSQLQRGWKLSDDQTNLAPGAKRYDFPYDPAKEFAPNGGENRGLAAKVVDVTKDLTNIAKVPSAGGEGSTGSVTPSGEDIYDMALKTKITETYDKNNKFVGKVASDVTPVSISEGATVSINYTAVNQGNYTKNNVIYAYIPAGFELNNETDTFKTANQKWKYEKTVSKDKGNAVWSDIKVYSYTLPSGIESGGNKSALLYAKAQGMPDDGSYESTDFYIAGEIGSFSNFNGDTTLDGSITDVDSTPDMNPGNDLLSNVDKTVKPIDNFEKEKAHVINQNAKSTTVLQDEDDFDYDYVSFIEPPVVIPTNGKILEKKRLSAAKAQETARNLLGVDIVGKELKDYVPLADDGVITSPKTYMVYEMDINPDGIKDTLNSTITDTLPKGLKMLEYDINSLNSSNKHIYGFTMNKYEGTPKYTNADGDDVIVYEDGLYSSKQVCIANSTLNDIGVRYFGNNAEKMGVTGSVTNDARTLTLNFGQPSTDPFYNETKAAYKVYMIVIIDPNEIDYSSIMQNKATYTYNEKEIVSYENSEMSWAAGGGTAYAKKYVLDDKTNNYLGGSQYSIATPDANGNLSVDYKVRVRSAYEFDKAAININDKIPASNFKSISNVSINGFEATANTGFLQNGELESPKALDISDYALDASVNGDELTITNPIDIPQMQLYNVLFKVNYKDVKFGTKLVNRAAGSEVNTVVPLKLNILKQDDISKVALTGYEFKTYYTDENGKADLTKPVKDINGNEITITDTTGAASFIPDGYKTSAANQEWQIALVETKTPTGYESNENKEFPLTVKSDEAGNLSISTINEPNYKINNDVNGSTTAVIDNRADVKMIDVNGEKTWTGDKESDRPDSIEVQLLQDGVAYGSSVTVTKADDWKYEFKNVPETNANGDKYTYTVLENTVTNYTSTVTGLDINNTLIKPDIKMINLDGQKTWKNDTENDRPASIEIQLQQNGQDYGFPVTVTKANNWKYEFKNLPETTNDGVAYTYTVVEKAVSGYETKVDGMNIINTKIDTPKTSVSGEKTWENDTVKDRPNYIEVQLLQNGQAYGDLVKVTKENDWKYSFKDLPKVDATNKDYRYSVAEIAVPGYKTTTDGMNLTNTKVTDDKNVTTASGTKTWVGDNAKTRPNSIEVQLLQDGKAYGTPIKVTKEMKWKYSFTNLPEKDATGKKYNYTVSEKQVAGYSAKVKGMDLTNTKTTTITPKNTDSTNKIIKPSKTKKLPGTGDANGMLLFVSGVALLFLGLYLKRKSVK</sequence>
<gene>
    <name evidence="3" type="ORF">HCB47_00265</name>
</gene>
<feature type="transmembrane region" description="Helical" evidence="1">
    <location>
        <begin position="1538"/>
        <end position="1557"/>
    </location>
</feature>
<reference evidence="3 4" key="1">
    <citation type="submission" date="2020-03" db="EMBL/GenBank/DDBJ databases">
        <title>Soil Listeria distribution.</title>
        <authorList>
            <person name="Liao J."/>
            <person name="Wiedmann M."/>
        </authorList>
    </citation>
    <scope>NUCLEOTIDE SEQUENCE [LARGE SCALE GENOMIC DNA]</scope>
    <source>
        <strain evidence="3 4">FSL L7-0072</strain>
    </source>
</reference>
<dbReference type="Gene3D" id="2.60.40.10">
    <property type="entry name" value="Immunoglobulins"/>
    <property type="match status" value="1"/>
</dbReference>
<dbReference type="EMBL" id="JAARZO010000001">
    <property type="protein sequence ID" value="MBC2286071.1"/>
    <property type="molecule type" value="Genomic_DNA"/>
</dbReference>
<keyword evidence="1" id="KW-0812">Transmembrane</keyword>
<proteinExistence type="predicted"/>
<dbReference type="RefSeq" id="WP_185607583.1">
    <property type="nucleotide sequence ID" value="NZ_JAARZO010000001.1"/>
</dbReference>
<comment type="caution">
    <text evidence="3">The sequence shown here is derived from an EMBL/GenBank/DDBJ whole genome shotgun (WGS) entry which is preliminary data.</text>
</comment>
<organism evidence="3 4">
    <name type="scientific">Listeria farberi</name>
    <dbReference type="NCBI Taxonomy" id="2713500"/>
    <lineage>
        <taxon>Bacteria</taxon>
        <taxon>Bacillati</taxon>
        <taxon>Bacillota</taxon>
        <taxon>Bacilli</taxon>
        <taxon>Bacillales</taxon>
        <taxon>Listeriaceae</taxon>
        <taxon>Listeria</taxon>
    </lineage>
</organism>
<accession>A0A7X1DDA4</accession>
<dbReference type="InterPro" id="IPR013783">
    <property type="entry name" value="Ig-like_fold"/>
</dbReference>
<dbReference type="CDD" id="cd00222">
    <property type="entry name" value="CollagenBindB"/>
    <property type="match status" value="4"/>
</dbReference>
<keyword evidence="1" id="KW-0472">Membrane</keyword>
<feature type="domain" description="CNA-B" evidence="2">
    <location>
        <begin position="1426"/>
        <end position="1507"/>
    </location>
</feature>
<feature type="domain" description="CNA-B" evidence="2">
    <location>
        <begin position="1242"/>
        <end position="1323"/>
    </location>
</feature>
<dbReference type="Proteomes" id="UP000558070">
    <property type="component" value="Unassembled WGS sequence"/>
</dbReference>
<name>A0A7X1DDA4_9LIST</name>
<feature type="domain" description="CNA-B" evidence="2">
    <location>
        <begin position="1148"/>
        <end position="1230"/>
    </location>
</feature>
<evidence type="ECO:0000313" key="3">
    <source>
        <dbReference type="EMBL" id="MBC2286071.1"/>
    </source>
</evidence>
<evidence type="ECO:0000313" key="4">
    <source>
        <dbReference type="Proteomes" id="UP000558070"/>
    </source>
</evidence>
<evidence type="ECO:0000259" key="2">
    <source>
        <dbReference type="Pfam" id="PF05738"/>
    </source>
</evidence>
<keyword evidence="1" id="KW-1133">Transmembrane helix</keyword>
<dbReference type="SUPFAM" id="SSF49478">
    <property type="entry name" value="Cna protein B-type domain"/>
    <property type="match status" value="4"/>
</dbReference>
<dbReference type="Gene3D" id="2.60.40.1140">
    <property type="entry name" value="Collagen-binding surface protein Cna, B-type domain"/>
    <property type="match status" value="4"/>
</dbReference>
<dbReference type="NCBIfam" id="TIGR01167">
    <property type="entry name" value="LPXTG_anchor"/>
    <property type="match status" value="1"/>
</dbReference>